<proteinExistence type="predicted"/>
<dbReference type="Pfam" id="PF00270">
    <property type="entry name" value="DEAD"/>
    <property type="match status" value="1"/>
</dbReference>
<keyword evidence="2" id="KW-0547">Nucleotide-binding</keyword>
<evidence type="ECO:0000256" key="7">
    <source>
        <dbReference type="PROSITE-ProRule" id="PRU00552"/>
    </source>
</evidence>
<dbReference type="InterPro" id="IPR011545">
    <property type="entry name" value="DEAD/DEAH_box_helicase_dom"/>
</dbReference>
<feature type="compositionally biased region" description="Polar residues" evidence="8">
    <location>
        <begin position="847"/>
        <end position="869"/>
    </location>
</feature>
<dbReference type="PROSITE" id="PS51195">
    <property type="entry name" value="Q_MOTIF"/>
    <property type="match status" value="1"/>
</dbReference>
<dbReference type="InterPro" id="IPR001650">
    <property type="entry name" value="Helicase_C-like"/>
</dbReference>
<dbReference type="SMART" id="SM00487">
    <property type="entry name" value="DEXDc"/>
    <property type="match status" value="1"/>
</dbReference>
<feature type="short sequence motif" description="Q motif" evidence="7">
    <location>
        <begin position="147"/>
        <end position="175"/>
    </location>
</feature>
<dbReference type="WBParaSite" id="ECPE_0001152801-mRNA-1">
    <property type="protein sequence ID" value="ECPE_0001152801-mRNA-1"/>
    <property type="gene ID" value="ECPE_0001152801"/>
</dbReference>
<feature type="domain" description="Helicase ATP-binding" evidence="9">
    <location>
        <begin position="178"/>
        <end position="365"/>
    </location>
</feature>
<dbReference type="EC" id="3.6.4.13" evidence="1"/>
<evidence type="ECO:0000259" key="9">
    <source>
        <dbReference type="PROSITE" id="PS51192"/>
    </source>
</evidence>
<dbReference type="PROSITE" id="PS51192">
    <property type="entry name" value="HELICASE_ATP_BIND_1"/>
    <property type="match status" value="1"/>
</dbReference>
<dbReference type="SMART" id="SM00490">
    <property type="entry name" value="HELICc"/>
    <property type="match status" value="1"/>
</dbReference>
<evidence type="ECO:0000259" key="11">
    <source>
        <dbReference type="PROSITE" id="PS51195"/>
    </source>
</evidence>
<feature type="region of interest" description="Disordered" evidence="8">
    <location>
        <begin position="518"/>
        <end position="558"/>
    </location>
</feature>
<dbReference type="Gene3D" id="3.40.50.300">
    <property type="entry name" value="P-loop containing nucleotide triphosphate hydrolases"/>
    <property type="match status" value="2"/>
</dbReference>
<name>A0A183AX08_9TREM</name>
<dbReference type="GO" id="GO:0003676">
    <property type="term" value="F:nucleic acid binding"/>
    <property type="evidence" value="ECO:0007669"/>
    <property type="project" value="InterPro"/>
</dbReference>
<keyword evidence="5" id="KW-0067">ATP-binding</keyword>
<reference evidence="12" key="1">
    <citation type="submission" date="2016-06" db="UniProtKB">
        <authorList>
            <consortium name="WormBaseParasite"/>
        </authorList>
    </citation>
    <scope>IDENTIFICATION</scope>
</reference>
<dbReference type="AlphaFoldDB" id="A0A183AX08"/>
<evidence type="ECO:0000256" key="2">
    <source>
        <dbReference type="ARBA" id="ARBA00022741"/>
    </source>
</evidence>
<keyword evidence="3" id="KW-0378">Hydrolase</keyword>
<dbReference type="FunFam" id="3.40.50.300:FF:000397">
    <property type="entry name" value="Probable ATP-dependent RNA helicase DDX4"/>
    <property type="match status" value="1"/>
</dbReference>
<feature type="region of interest" description="Disordered" evidence="8">
    <location>
        <begin position="847"/>
        <end position="873"/>
    </location>
</feature>
<dbReference type="GO" id="GO:0005524">
    <property type="term" value="F:ATP binding"/>
    <property type="evidence" value="ECO:0007669"/>
    <property type="project" value="UniProtKB-KW"/>
</dbReference>
<comment type="catalytic activity">
    <reaction evidence="6">
        <text>ATP + H2O = ADP + phosphate + H(+)</text>
        <dbReference type="Rhea" id="RHEA:13065"/>
        <dbReference type="ChEBI" id="CHEBI:15377"/>
        <dbReference type="ChEBI" id="CHEBI:15378"/>
        <dbReference type="ChEBI" id="CHEBI:30616"/>
        <dbReference type="ChEBI" id="CHEBI:43474"/>
        <dbReference type="ChEBI" id="CHEBI:456216"/>
        <dbReference type="EC" id="3.6.4.13"/>
    </reaction>
</comment>
<dbReference type="InterPro" id="IPR014001">
    <property type="entry name" value="Helicase_ATP-bd"/>
</dbReference>
<sequence length="894" mass="95690">LGDTAQQLADPSYFYANNPQLLKNFGSLPTAGPKRSGPRFGRYSSADPGVNAVNGYSVVNHWGLVNKLENVGLFGTPPPIQGNGFAKQNYKSCRKSYNEQQTWPQQTSKKLEQELFGKPKRGLNFQLYDSIPVTQSGPNWTPVKPITSFTEVELHQIIKDNIERAQYIHPTPAQKYALPIIAAKRDLMACAQTGSGKTAAFLLPILNRLLKTGHDDEQPPQSVTGEASPTALVLAPTRELSCQIYDEARKFSYRSEVRPCVVYGGASIMAQVRELSHGCNILAATPGRLVDMISRGKVSLEHVKYLVLDEADRMLDMGFEPQIRRIVEQHRMPPAGQRQTLMFSATFPKEIQIAIDQQSSSCFRSAPPNSISSIHFVADPEGLVLVFVETKRGADALAHYLSQLNFPVASIHGDRPQSDRERALSSFREGHTPILIATAVAARGLDIPNVKHVINFDLPSDIEEYVHRIGRTGRMGQPGSATSFFSERNQNVVRDLVELLRESKQSVPPWLEARLTYSSGDSRRSKNNSASNRRRPNYGSFDCRQHGNRGSSYVSTVPMTNNSNLANGGFGLLAKPQQSNRLMYRGGHSFIGRGGPFTGVDQQVPPGMPPPMPLFQAQPRPQHSHPTALLPPGTPSAAAMHQFLAAAAAAGLHPAAAPNAGGNANGPTGGTMSAVSTGGYSAHLPPGTGAPFPGATYQAFHPASMFSTPNSVSAHHTISSHGRDGTATTVVFPPPTGLFHTGGSGALAGTTPTFSSANSAAGHQALQQQQQQQATLIPSNFAMSYYGQPRTYGAGSTAPQRQSPHQQQQAAMAAAMVAAMSNGAQATVPGPDPNTSISSPVNNAQPVQNDNSFAIDSGTASSPPATGSVKTGPVIQPVYRGNGVGDWWPTVAAS</sequence>
<organism evidence="12">
    <name type="scientific">Echinostoma caproni</name>
    <dbReference type="NCBI Taxonomy" id="27848"/>
    <lineage>
        <taxon>Eukaryota</taxon>
        <taxon>Metazoa</taxon>
        <taxon>Spiralia</taxon>
        <taxon>Lophotrochozoa</taxon>
        <taxon>Platyhelminthes</taxon>
        <taxon>Trematoda</taxon>
        <taxon>Digenea</taxon>
        <taxon>Plagiorchiida</taxon>
        <taxon>Echinostomata</taxon>
        <taxon>Echinostomatoidea</taxon>
        <taxon>Echinostomatidae</taxon>
        <taxon>Echinostoma</taxon>
    </lineage>
</organism>
<evidence type="ECO:0000259" key="10">
    <source>
        <dbReference type="PROSITE" id="PS51194"/>
    </source>
</evidence>
<evidence type="ECO:0000256" key="8">
    <source>
        <dbReference type="SAM" id="MobiDB-lite"/>
    </source>
</evidence>
<dbReference type="PROSITE" id="PS51194">
    <property type="entry name" value="HELICASE_CTER"/>
    <property type="match status" value="1"/>
</dbReference>
<evidence type="ECO:0000256" key="4">
    <source>
        <dbReference type="ARBA" id="ARBA00022806"/>
    </source>
</evidence>
<keyword evidence="4" id="KW-0347">Helicase</keyword>
<dbReference type="SUPFAM" id="SSF52540">
    <property type="entry name" value="P-loop containing nucleoside triphosphate hydrolases"/>
    <property type="match status" value="1"/>
</dbReference>
<feature type="compositionally biased region" description="Polar residues" evidence="8">
    <location>
        <begin position="548"/>
        <end position="558"/>
    </location>
</feature>
<accession>A0A183AX08</accession>
<dbReference type="CDD" id="cd18787">
    <property type="entry name" value="SF2_C_DEAD"/>
    <property type="match status" value="1"/>
</dbReference>
<evidence type="ECO:0000256" key="5">
    <source>
        <dbReference type="ARBA" id="ARBA00022840"/>
    </source>
</evidence>
<protein>
    <recommendedName>
        <fullName evidence="1">RNA helicase</fullName>
        <ecNumber evidence="1">3.6.4.13</ecNumber>
    </recommendedName>
</protein>
<evidence type="ECO:0000256" key="1">
    <source>
        <dbReference type="ARBA" id="ARBA00012552"/>
    </source>
</evidence>
<dbReference type="GO" id="GO:0016787">
    <property type="term" value="F:hydrolase activity"/>
    <property type="evidence" value="ECO:0007669"/>
    <property type="project" value="UniProtKB-KW"/>
</dbReference>
<evidence type="ECO:0000313" key="12">
    <source>
        <dbReference type="WBParaSite" id="ECPE_0001152801-mRNA-1"/>
    </source>
</evidence>
<feature type="domain" description="Helicase C-terminal" evidence="10">
    <location>
        <begin position="370"/>
        <end position="515"/>
    </location>
</feature>
<evidence type="ECO:0000256" key="6">
    <source>
        <dbReference type="ARBA" id="ARBA00047984"/>
    </source>
</evidence>
<dbReference type="Pfam" id="PF00271">
    <property type="entry name" value="Helicase_C"/>
    <property type="match status" value="1"/>
</dbReference>
<evidence type="ECO:0000256" key="3">
    <source>
        <dbReference type="ARBA" id="ARBA00022801"/>
    </source>
</evidence>
<dbReference type="InterPro" id="IPR000629">
    <property type="entry name" value="RNA-helicase_DEAD-box_CS"/>
</dbReference>
<dbReference type="GO" id="GO:0003724">
    <property type="term" value="F:RNA helicase activity"/>
    <property type="evidence" value="ECO:0007669"/>
    <property type="project" value="UniProtKB-EC"/>
</dbReference>
<dbReference type="PANTHER" id="PTHR47958">
    <property type="entry name" value="ATP-DEPENDENT RNA HELICASE DBP3"/>
    <property type="match status" value="1"/>
</dbReference>
<dbReference type="PROSITE" id="PS00039">
    <property type="entry name" value="DEAD_ATP_HELICASE"/>
    <property type="match status" value="1"/>
</dbReference>
<dbReference type="InterPro" id="IPR027417">
    <property type="entry name" value="P-loop_NTPase"/>
</dbReference>
<feature type="domain" description="DEAD-box RNA helicase Q" evidence="11">
    <location>
        <begin position="147"/>
        <end position="175"/>
    </location>
</feature>
<dbReference type="InterPro" id="IPR014014">
    <property type="entry name" value="RNA_helicase_DEAD_Q_motif"/>
</dbReference>